<organism evidence="1">
    <name type="scientific">viral metagenome</name>
    <dbReference type="NCBI Taxonomy" id="1070528"/>
    <lineage>
        <taxon>unclassified sequences</taxon>
        <taxon>metagenomes</taxon>
        <taxon>organismal metagenomes</taxon>
    </lineage>
</organism>
<gene>
    <name evidence="1" type="ORF">MM415B00892_0023</name>
</gene>
<reference evidence="1" key="1">
    <citation type="submission" date="2020-03" db="EMBL/GenBank/DDBJ databases">
        <title>The deep terrestrial virosphere.</title>
        <authorList>
            <person name="Holmfeldt K."/>
            <person name="Nilsson E."/>
            <person name="Simone D."/>
            <person name="Lopez-Fernandez M."/>
            <person name="Wu X."/>
            <person name="de Brujin I."/>
            <person name="Lundin D."/>
            <person name="Andersson A."/>
            <person name="Bertilsson S."/>
            <person name="Dopson M."/>
        </authorList>
    </citation>
    <scope>NUCLEOTIDE SEQUENCE</scope>
    <source>
        <strain evidence="1">MM415B00892</strain>
    </source>
</reference>
<sequence length="70" mass="8187">MAHTKLNHEKVRELMSRNFMRPADLAKKIGKDRQTVNYILYWGGAKYAEQLARIFGCKKTELLVMNTSRD</sequence>
<protein>
    <submittedName>
        <fullName evidence="1">Uncharacterized protein</fullName>
    </submittedName>
</protein>
<dbReference type="AlphaFoldDB" id="A0A6M3IXQ7"/>
<name>A0A6M3IXQ7_9ZZZZ</name>
<proteinExistence type="predicted"/>
<accession>A0A6M3IXQ7</accession>
<dbReference type="EMBL" id="MT141453">
    <property type="protein sequence ID" value="QJA61797.1"/>
    <property type="molecule type" value="Genomic_DNA"/>
</dbReference>
<evidence type="ECO:0000313" key="1">
    <source>
        <dbReference type="EMBL" id="QJA61797.1"/>
    </source>
</evidence>